<comment type="catalytic activity">
    <reaction evidence="3 6">
        <text>L-methionyl-[protein] + [thioredoxin]-disulfide + H2O = L-methionyl-(S)-S-oxide-[protein] + [thioredoxin]-dithiol</text>
        <dbReference type="Rhea" id="RHEA:14217"/>
        <dbReference type="Rhea" id="RHEA-COMP:10698"/>
        <dbReference type="Rhea" id="RHEA-COMP:10700"/>
        <dbReference type="Rhea" id="RHEA-COMP:12313"/>
        <dbReference type="Rhea" id="RHEA-COMP:12315"/>
        <dbReference type="ChEBI" id="CHEBI:15377"/>
        <dbReference type="ChEBI" id="CHEBI:16044"/>
        <dbReference type="ChEBI" id="CHEBI:29950"/>
        <dbReference type="ChEBI" id="CHEBI:44120"/>
        <dbReference type="ChEBI" id="CHEBI:50058"/>
        <dbReference type="EC" id="1.8.4.11"/>
    </reaction>
</comment>
<dbReference type="Gene3D" id="2.170.150.20">
    <property type="entry name" value="Peptide methionine sulfoxide reductase"/>
    <property type="match status" value="1"/>
</dbReference>
<comment type="similarity">
    <text evidence="6">Belongs to the MsrA Met sulfoxide reductase family.</text>
</comment>
<dbReference type="EC" id="1.8.4.11" evidence="6"/>
<dbReference type="NCBIfam" id="TIGR00357">
    <property type="entry name" value="peptide-methionine (R)-S-oxide reductase MsrB"/>
    <property type="match status" value="1"/>
</dbReference>
<dbReference type="Pfam" id="PF01641">
    <property type="entry name" value="SelR"/>
    <property type="match status" value="1"/>
</dbReference>
<dbReference type="Proteomes" id="UP001180087">
    <property type="component" value="Chromosome"/>
</dbReference>
<dbReference type="PROSITE" id="PS51790">
    <property type="entry name" value="MSRB"/>
    <property type="match status" value="1"/>
</dbReference>
<dbReference type="GO" id="GO:0033743">
    <property type="term" value="F:peptide-methionine (R)-S-oxide reductase activity"/>
    <property type="evidence" value="ECO:0007669"/>
    <property type="project" value="UniProtKB-EC"/>
</dbReference>
<dbReference type="Pfam" id="PF01625">
    <property type="entry name" value="PMSR"/>
    <property type="match status" value="1"/>
</dbReference>
<dbReference type="InterPro" id="IPR002579">
    <property type="entry name" value="Met_Sox_Rdtase_MsrB_dom"/>
</dbReference>
<sequence>MKIKYLWGLFGLVLMLAGCSLGTASQNPESGTGETAASSKYPDNPNKGLDFNEDKLKDIYFAGGCFWGVEAYMARVYGVADVTSGYANGDTRNPTYEQVVTGDTGYAETVHVKYDPERVSLKELLKRYFTIVDPTSLNKQGNDVGTQYRSGIYYTDPKEKKVIEEALAKEQKRYDDKIVTEVELLKNYTLAEEYHQDYLEKNPDGYCHVSFDSLKDQDVPSQIDPKDYKKPTDAELKKKLSKAQYEVTQTGDTELAFDNKYWDFFEDGIYVDVATGEPLFSSRDKYDSQCGWPSFTKPIEPDVVVEKKDTSFNMVRTEVRSRVGDSHLGHVFDDGPQDKGGLRYCINSAAIDFVPLDQMDEKGYGHLKGFVK</sequence>
<keyword evidence="2" id="KW-0511">Multifunctional enzyme</keyword>
<dbReference type="InterPro" id="IPR036509">
    <property type="entry name" value="Met_Sox_Rdtase_MsrA_sf"/>
</dbReference>
<dbReference type="PANTHER" id="PTHR42799">
    <property type="entry name" value="MITOCHONDRIAL PEPTIDE METHIONINE SULFOXIDE REDUCTASE"/>
    <property type="match status" value="1"/>
</dbReference>
<comment type="catalytic activity">
    <reaction evidence="5 6">
        <text>[thioredoxin]-disulfide + L-methionine + H2O = L-methionine (S)-S-oxide + [thioredoxin]-dithiol</text>
        <dbReference type="Rhea" id="RHEA:19993"/>
        <dbReference type="Rhea" id="RHEA-COMP:10698"/>
        <dbReference type="Rhea" id="RHEA-COMP:10700"/>
        <dbReference type="ChEBI" id="CHEBI:15377"/>
        <dbReference type="ChEBI" id="CHEBI:29950"/>
        <dbReference type="ChEBI" id="CHEBI:50058"/>
        <dbReference type="ChEBI" id="CHEBI:57844"/>
        <dbReference type="ChEBI" id="CHEBI:58772"/>
        <dbReference type="EC" id="1.8.4.11"/>
    </reaction>
</comment>
<comment type="catalytic activity">
    <reaction evidence="4">
        <text>L-methionyl-[protein] + [thioredoxin]-disulfide + H2O = L-methionyl-(R)-S-oxide-[protein] + [thioredoxin]-dithiol</text>
        <dbReference type="Rhea" id="RHEA:24164"/>
        <dbReference type="Rhea" id="RHEA-COMP:10698"/>
        <dbReference type="Rhea" id="RHEA-COMP:10700"/>
        <dbReference type="Rhea" id="RHEA-COMP:12313"/>
        <dbReference type="Rhea" id="RHEA-COMP:12314"/>
        <dbReference type="ChEBI" id="CHEBI:15377"/>
        <dbReference type="ChEBI" id="CHEBI:16044"/>
        <dbReference type="ChEBI" id="CHEBI:29950"/>
        <dbReference type="ChEBI" id="CHEBI:45764"/>
        <dbReference type="ChEBI" id="CHEBI:50058"/>
        <dbReference type="EC" id="1.8.4.12"/>
    </reaction>
</comment>
<evidence type="ECO:0000313" key="10">
    <source>
        <dbReference type="Proteomes" id="UP001180087"/>
    </source>
</evidence>
<feature type="chain" id="PRO_5046292519" description="Peptide methionine sulfoxide reductase MsrA" evidence="7">
    <location>
        <begin position="25"/>
        <end position="372"/>
    </location>
</feature>
<evidence type="ECO:0000256" key="4">
    <source>
        <dbReference type="ARBA" id="ARBA00048488"/>
    </source>
</evidence>
<dbReference type="InterPro" id="IPR002569">
    <property type="entry name" value="Met_Sox_Rdtase_MsrA_dom"/>
</dbReference>
<name>A0ABY9KWE5_9BACI</name>
<feature type="domain" description="MsrB" evidence="8">
    <location>
        <begin position="233"/>
        <end position="356"/>
    </location>
</feature>
<organism evidence="9 10">
    <name type="scientific">Aciduricibacillus chroicocephali</name>
    <dbReference type="NCBI Taxonomy" id="3054939"/>
    <lineage>
        <taxon>Bacteria</taxon>
        <taxon>Bacillati</taxon>
        <taxon>Bacillota</taxon>
        <taxon>Bacilli</taxon>
        <taxon>Bacillales</taxon>
        <taxon>Bacillaceae</taxon>
        <taxon>Aciduricibacillus</taxon>
    </lineage>
</organism>
<dbReference type="PANTHER" id="PTHR42799:SF2">
    <property type="entry name" value="MITOCHONDRIAL PEPTIDE METHIONINE SULFOXIDE REDUCTASE"/>
    <property type="match status" value="1"/>
</dbReference>
<evidence type="ECO:0000256" key="5">
    <source>
        <dbReference type="ARBA" id="ARBA00048782"/>
    </source>
</evidence>
<keyword evidence="7" id="KW-0732">Signal</keyword>
<evidence type="ECO:0000256" key="7">
    <source>
        <dbReference type="SAM" id="SignalP"/>
    </source>
</evidence>
<dbReference type="PROSITE" id="PS51257">
    <property type="entry name" value="PROKAR_LIPOPROTEIN"/>
    <property type="match status" value="1"/>
</dbReference>
<evidence type="ECO:0000256" key="3">
    <source>
        <dbReference type="ARBA" id="ARBA00047806"/>
    </source>
</evidence>
<dbReference type="SUPFAM" id="SSF55068">
    <property type="entry name" value="Peptide methionine sulfoxide reductase"/>
    <property type="match status" value="1"/>
</dbReference>
<accession>A0ABY9KWE5</accession>
<dbReference type="InterPro" id="IPR050162">
    <property type="entry name" value="MsrA_MetSO_reductase"/>
</dbReference>
<feature type="signal peptide" evidence="7">
    <location>
        <begin position="1"/>
        <end position="24"/>
    </location>
</feature>
<dbReference type="EMBL" id="CP129113">
    <property type="protein sequence ID" value="WLV24632.1"/>
    <property type="molecule type" value="Genomic_DNA"/>
</dbReference>
<evidence type="ECO:0000259" key="8">
    <source>
        <dbReference type="PROSITE" id="PS51790"/>
    </source>
</evidence>
<evidence type="ECO:0000313" key="9">
    <source>
        <dbReference type="EMBL" id="WLV24632.1"/>
    </source>
</evidence>
<dbReference type="InterPro" id="IPR011057">
    <property type="entry name" value="Mss4-like_sf"/>
</dbReference>
<comment type="function">
    <text evidence="6">Has an important function as a repair enzyme for proteins that have been inactivated by oxidation. Catalyzes the reversible oxidation-reduction of methionine sulfoxide in proteins to methionine.</text>
</comment>
<dbReference type="NCBIfam" id="TIGR00401">
    <property type="entry name" value="msrA"/>
    <property type="match status" value="1"/>
</dbReference>
<keyword evidence="10" id="KW-1185">Reference proteome</keyword>
<protein>
    <recommendedName>
        <fullName evidence="6">Peptide methionine sulfoxide reductase MsrA</fullName>
        <shortName evidence="6">Protein-methionine-S-oxide reductase</shortName>
        <ecNumber evidence="6">1.8.4.11</ecNumber>
    </recommendedName>
    <alternativeName>
        <fullName evidence="6">Peptide-methionine (S)-S-oxide reductase</fullName>
        <shortName evidence="6">Peptide Met(O) reductase</shortName>
    </alternativeName>
</protein>
<evidence type="ECO:0000256" key="1">
    <source>
        <dbReference type="ARBA" id="ARBA00023002"/>
    </source>
</evidence>
<keyword evidence="1 6" id="KW-0560">Oxidoreductase</keyword>
<feature type="active site" evidence="6">
    <location>
        <position position="65"/>
    </location>
</feature>
<dbReference type="Gene3D" id="3.30.1060.10">
    <property type="entry name" value="Peptide methionine sulphoxide reductase MsrA"/>
    <property type="match status" value="1"/>
</dbReference>
<proteinExistence type="inferred from homology"/>
<dbReference type="SUPFAM" id="SSF51316">
    <property type="entry name" value="Mss4-like"/>
    <property type="match status" value="1"/>
</dbReference>
<reference evidence="9" key="1">
    <citation type="submission" date="2023-06" db="EMBL/GenBank/DDBJ databases">
        <title>A Treasure from Seagulls: Isolation and Description of Aciduricobacillus qingdaonensis gen. nov., sp. nov., a Rare Obligately Uric Acid-utilizing Member in the Family Bacillaceae.</title>
        <authorList>
            <person name="Liu W."/>
            <person name="Wang B."/>
        </authorList>
    </citation>
    <scope>NUCLEOTIDE SEQUENCE</scope>
    <source>
        <strain evidence="9">44XB</strain>
    </source>
</reference>
<evidence type="ECO:0000256" key="2">
    <source>
        <dbReference type="ARBA" id="ARBA00023268"/>
    </source>
</evidence>
<dbReference type="RefSeq" id="WP_348027856.1">
    <property type="nucleotide sequence ID" value="NZ_CP129113.1"/>
</dbReference>
<gene>
    <name evidence="9" type="primary">msrB</name>
    <name evidence="6" type="synonym">msrA</name>
    <name evidence="9" type="ORF">QR721_13475</name>
</gene>
<dbReference type="HAMAP" id="MF_01401">
    <property type="entry name" value="MsrA"/>
    <property type="match status" value="1"/>
</dbReference>
<evidence type="ECO:0000256" key="6">
    <source>
        <dbReference type="HAMAP-Rule" id="MF_01401"/>
    </source>
</evidence>